<evidence type="ECO:0000256" key="4">
    <source>
        <dbReference type="ARBA" id="ARBA00023125"/>
    </source>
</evidence>
<dbReference type="Gene3D" id="3.30.730.10">
    <property type="entry name" value="AP2/ERF domain"/>
    <property type="match status" value="1"/>
</dbReference>
<dbReference type="GO" id="GO:0009873">
    <property type="term" value="P:ethylene-activated signaling pathway"/>
    <property type="evidence" value="ECO:0007669"/>
    <property type="project" value="UniProtKB-KW"/>
</dbReference>
<keyword evidence="6" id="KW-0804">Transcription</keyword>
<dbReference type="InterPro" id="IPR050913">
    <property type="entry name" value="AP2/ERF_ERF"/>
</dbReference>
<evidence type="ECO:0000256" key="9">
    <source>
        <dbReference type="SAM" id="MobiDB-lite"/>
    </source>
</evidence>
<keyword evidence="2" id="KW-0936">Ethylene signaling pathway</keyword>
<proteinExistence type="inferred from homology"/>
<keyword evidence="4" id="KW-0238">DNA-binding</keyword>
<keyword evidence="7" id="KW-0539">Nucleus</keyword>
<dbReference type="PRINTS" id="PR00367">
    <property type="entry name" value="ETHRSPELEMNT"/>
</dbReference>
<comment type="caution">
    <text evidence="11">The sequence shown here is derived from an EMBL/GenBank/DDBJ whole genome shotgun (WGS) entry which is preliminary data.</text>
</comment>
<gene>
    <name evidence="11" type="ORF">ERUC_LOCUS8086</name>
</gene>
<dbReference type="Proteomes" id="UP001642260">
    <property type="component" value="Unassembled WGS sequence"/>
</dbReference>
<evidence type="ECO:0000256" key="5">
    <source>
        <dbReference type="ARBA" id="ARBA00023159"/>
    </source>
</evidence>
<accession>A0ABC8JGW2</accession>
<evidence type="ECO:0000256" key="3">
    <source>
        <dbReference type="ARBA" id="ARBA00023015"/>
    </source>
</evidence>
<dbReference type="InterPro" id="IPR036955">
    <property type="entry name" value="AP2/ERF_dom_sf"/>
</dbReference>
<evidence type="ECO:0000313" key="12">
    <source>
        <dbReference type="Proteomes" id="UP001642260"/>
    </source>
</evidence>
<organism evidence="11 12">
    <name type="scientific">Eruca vesicaria subsp. sativa</name>
    <name type="common">Garden rocket</name>
    <name type="synonym">Eruca sativa</name>
    <dbReference type="NCBI Taxonomy" id="29727"/>
    <lineage>
        <taxon>Eukaryota</taxon>
        <taxon>Viridiplantae</taxon>
        <taxon>Streptophyta</taxon>
        <taxon>Embryophyta</taxon>
        <taxon>Tracheophyta</taxon>
        <taxon>Spermatophyta</taxon>
        <taxon>Magnoliopsida</taxon>
        <taxon>eudicotyledons</taxon>
        <taxon>Gunneridae</taxon>
        <taxon>Pentapetalae</taxon>
        <taxon>rosids</taxon>
        <taxon>malvids</taxon>
        <taxon>Brassicales</taxon>
        <taxon>Brassicaceae</taxon>
        <taxon>Brassiceae</taxon>
        <taxon>Eruca</taxon>
    </lineage>
</organism>
<dbReference type="SUPFAM" id="SSF54171">
    <property type="entry name" value="DNA-binding domain"/>
    <property type="match status" value="1"/>
</dbReference>
<sequence>MMLDEYIDYRPVKYTEHKTVIKKYTKKLSVENKKKISSGRDSAAKLVRVCVMDHDATDSSSDEEEFLFPRRRVKRLINEIRVEPKPSSEVSAASNKNAKSLAVEPPLKKVSVSGDDQNQRKFRGVRRRPWGKYAAEIRDPEQRRRIWLGTFSTAEEAAMVYDNAAIRLRGPDALTNFGVPPEPKPEPETESNVSVSSTTESMDYSDHHLSSPTSVLNYQISEPIDEPAKPVKQEFIEPVNWHLGEGNGNDIDDSFPLDIPFLDDYFNESLPDISIFDQSMSDIQSPENDFFNDLMLFDHNNMGGENYPSDIEDIGSMFNNVDDFFISDFLVV</sequence>
<feature type="domain" description="AP2/ERF" evidence="10">
    <location>
        <begin position="121"/>
        <end position="178"/>
    </location>
</feature>
<evidence type="ECO:0000256" key="6">
    <source>
        <dbReference type="ARBA" id="ARBA00023163"/>
    </source>
</evidence>
<dbReference type="GO" id="GO:0003677">
    <property type="term" value="F:DNA binding"/>
    <property type="evidence" value="ECO:0007669"/>
    <property type="project" value="UniProtKB-KW"/>
</dbReference>
<dbReference type="GO" id="GO:0005634">
    <property type="term" value="C:nucleus"/>
    <property type="evidence" value="ECO:0007669"/>
    <property type="project" value="UniProtKB-SubCell"/>
</dbReference>
<evidence type="ECO:0000256" key="8">
    <source>
        <dbReference type="ARBA" id="ARBA00024343"/>
    </source>
</evidence>
<keyword evidence="3" id="KW-0805">Transcription regulation</keyword>
<protein>
    <recommendedName>
        <fullName evidence="10">AP2/ERF domain-containing protein</fullName>
    </recommendedName>
</protein>
<dbReference type="FunFam" id="3.30.730.10:FF:000001">
    <property type="entry name" value="Ethylene-responsive transcription factor 2"/>
    <property type="match status" value="1"/>
</dbReference>
<dbReference type="SMART" id="SM00380">
    <property type="entry name" value="AP2"/>
    <property type="match status" value="1"/>
</dbReference>
<comment type="similarity">
    <text evidence="8">Belongs to the AP2/ERF transcription factor family. ERF subfamily.</text>
</comment>
<reference evidence="11 12" key="1">
    <citation type="submission" date="2022-03" db="EMBL/GenBank/DDBJ databases">
        <authorList>
            <person name="Macdonald S."/>
            <person name="Ahmed S."/>
            <person name="Newling K."/>
        </authorList>
    </citation>
    <scope>NUCLEOTIDE SEQUENCE [LARGE SCALE GENOMIC DNA]</scope>
</reference>
<evidence type="ECO:0000259" key="10">
    <source>
        <dbReference type="PROSITE" id="PS51032"/>
    </source>
</evidence>
<dbReference type="Pfam" id="PF00847">
    <property type="entry name" value="AP2"/>
    <property type="match status" value="1"/>
</dbReference>
<comment type="subcellular location">
    <subcellularLocation>
        <location evidence="1">Nucleus</location>
    </subcellularLocation>
</comment>
<feature type="region of interest" description="Disordered" evidence="9">
    <location>
        <begin position="177"/>
        <end position="210"/>
    </location>
</feature>
<evidence type="ECO:0000256" key="1">
    <source>
        <dbReference type="ARBA" id="ARBA00004123"/>
    </source>
</evidence>
<dbReference type="PROSITE" id="PS51032">
    <property type="entry name" value="AP2_ERF"/>
    <property type="match status" value="1"/>
</dbReference>
<evidence type="ECO:0000256" key="7">
    <source>
        <dbReference type="ARBA" id="ARBA00023242"/>
    </source>
</evidence>
<dbReference type="AlphaFoldDB" id="A0ABC8JGW2"/>
<evidence type="ECO:0000256" key="2">
    <source>
        <dbReference type="ARBA" id="ARBA00022745"/>
    </source>
</evidence>
<name>A0ABC8JGW2_ERUVS</name>
<feature type="compositionally biased region" description="Low complexity" evidence="9">
    <location>
        <begin position="190"/>
        <end position="201"/>
    </location>
</feature>
<evidence type="ECO:0000313" key="11">
    <source>
        <dbReference type="EMBL" id="CAH8317980.1"/>
    </source>
</evidence>
<dbReference type="PANTHER" id="PTHR31194:SF141">
    <property type="entry name" value="AP2_ERF DOMAIN-CONTAINING PROTEIN"/>
    <property type="match status" value="1"/>
</dbReference>
<dbReference type="EMBL" id="CAKOAT010086265">
    <property type="protein sequence ID" value="CAH8317980.1"/>
    <property type="molecule type" value="Genomic_DNA"/>
</dbReference>
<keyword evidence="12" id="KW-1185">Reference proteome</keyword>
<keyword evidence="5" id="KW-0010">Activator</keyword>
<dbReference type="InterPro" id="IPR001471">
    <property type="entry name" value="AP2/ERF_dom"/>
</dbReference>
<dbReference type="CDD" id="cd00018">
    <property type="entry name" value="AP2"/>
    <property type="match status" value="1"/>
</dbReference>
<dbReference type="PANTHER" id="PTHR31194">
    <property type="entry name" value="SHN SHINE , DNA BINDING / TRANSCRIPTION FACTOR"/>
    <property type="match status" value="1"/>
</dbReference>
<dbReference type="InterPro" id="IPR016177">
    <property type="entry name" value="DNA-bd_dom_sf"/>
</dbReference>